<evidence type="ECO:0000256" key="1">
    <source>
        <dbReference type="SAM" id="SignalP"/>
    </source>
</evidence>
<sequence length="84" mass="9723">MLIGTRAVFFLATLLLEAVAYPDSLTDSAPMRAKRYVSFNLLRPYVAAKEDPFERPIMLQTREARSKLDCILNLRSFELCRERL</sequence>
<name>A0A0N4XD38_NIPBR</name>
<dbReference type="OMA" id="FELCRAR"/>
<keyword evidence="3" id="KW-1185">Reference proteome</keyword>
<feature type="chain" id="PRO_5043124491" evidence="1">
    <location>
        <begin position="21"/>
        <end position="84"/>
    </location>
</feature>
<dbReference type="EMBL" id="UYSL01000158">
    <property type="protein sequence ID" value="VDL62979.1"/>
    <property type="molecule type" value="Genomic_DNA"/>
</dbReference>
<dbReference type="WBParaSite" id="NBR_0000040601-mRNA-1">
    <property type="protein sequence ID" value="NBR_0000040601-mRNA-1"/>
    <property type="gene ID" value="NBR_0000040601"/>
</dbReference>
<organism evidence="4">
    <name type="scientific">Nippostrongylus brasiliensis</name>
    <name type="common">Rat hookworm</name>
    <dbReference type="NCBI Taxonomy" id="27835"/>
    <lineage>
        <taxon>Eukaryota</taxon>
        <taxon>Metazoa</taxon>
        <taxon>Ecdysozoa</taxon>
        <taxon>Nematoda</taxon>
        <taxon>Chromadorea</taxon>
        <taxon>Rhabditida</taxon>
        <taxon>Rhabditina</taxon>
        <taxon>Rhabditomorpha</taxon>
        <taxon>Strongyloidea</taxon>
        <taxon>Heligmosomidae</taxon>
        <taxon>Nippostrongylus</taxon>
    </lineage>
</organism>
<accession>A0A0N4XD38</accession>
<evidence type="ECO:0000313" key="4">
    <source>
        <dbReference type="WBParaSite" id="NBR_0000040601-mRNA-1"/>
    </source>
</evidence>
<protein>
    <submittedName>
        <fullName evidence="4">Secreted protein</fullName>
    </submittedName>
</protein>
<keyword evidence="1" id="KW-0732">Signal</keyword>
<proteinExistence type="predicted"/>
<dbReference type="Proteomes" id="UP000271162">
    <property type="component" value="Unassembled WGS sequence"/>
</dbReference>
<evidence type="ECO:0000313" key="2">
    <source>
        <dbReference type="EMBL" id="VDL62979.1"/>
    </source>
</evidence>
<gene>
    <name evidence="2" type="ORF">NBR_LOCUS407</name>
</gene>
<dbReference type="AlphaFoldDB" id="A0A0N4XD38"/>
<reference evidence="2 3" key="2">
    <citation type="submission" date="2018-11" db="EMBL/GenBank/DDBJ databases">
        <authorList>
            <consortium name="Pathogen Informatics"/>
        </authorList>
    </citation>
    <scope>NUCLEOTIDE SEQUENCE [LARGE SCALE GENOMIC DNA]</scope>
</reference>
<feature type="signal peptide" evidence="1">
    <location>
        <begin position="1"/>
        <end position="20"/>
    </location>
</feature>
<reference evidence="4" key="1">
    <citation type="submission" date="2017-02" db="UniProtKB">
        <authorList>
            <consortium name="WormBaseParasite"/>
        </authorList>
    </citation>
    <scope>IDENTIFICATION</scope>
</reference>
<evidence type="ECO:0000313" key="3">
    <source>
        <dbReference type="Proteomes" id="UP000271162"/>
    </source>
</evidence>